<organism evidence="1">
    <name type="scientific">Lepeophtheirus salmonis</name>
    <name type="common">Salmon louse</name>
    <name type="synonym">Caligus salmonis</name>
    <dbReference type="NCBI Taxonomy" id="72036"/>
    <lineage>
        <taxon>Eukaryota</taxon>
        <taxon>Metazoa</taxon>
        <taxon>Ecdysozoa</taxon>
        <taxon>Arthropoda</taxon>
        <taxon>Crustacea</taxon>
        <taxon>Multicrustacea</taxon>
        <taxon>Hexanauplia</taxon>
        <taxon>Copepoda</taxon>
        <taxon>Siphonostomatoida</taxon>
        <taxon>Caligidae</taxon>
        <taxon>Lepeophtheirus</taxon>
    </lineage>
</organism>
<reference evidence="1" key="1">
    <citation type="submission" date="2014-05" db="EMBL/GenBank/DDBJ databases">
        <authorList>
            <person name="Chronopoulou M."/>
        </authorList>
    </citation>
    <scope>NUCLEOTIDE SEQUENCE</scope>
    <source>
        <tissue evidence="1">Whole organism</tissue>
    </source>
</reference>
<protein>
    <submittedName>
        <fullName evidence="1">Uncharacterized protein</fullName>
    </submittedName>
</protein>
<sequence length="73" mass="8153">MALMDRWGSSSMTSWTFLMKSTSQTFLVLFSSMVFLSTMSIGSDDSASCFVRMLTALTGIFRMPAMSELLNFI</sequence>
<proteinExistence type="predicted"/>
<dbReference type="AlphaFoldDB" id="A0A0K2VF15"/>
<accession>A0A0K2VF15</accession>
<dbReference type="EMBL" id="HACA01031767">
    <property type="protein sequence ID" value="CDW49128.1"/>
    <property type="molecule type" value="Transcribed_RNA"/>
</dbReference>
<name>A0A0K2VF15_LEPSM</name>
<evidence type="ECO:0000313" key="1">
    <source>
        <dbReference type="EMBL" id="CDW49128.1"/>
    </source>
</evidence>